<feature type="domain" description="DUF6285" evidence="1">
    <location>
        <begin position="25"/>
        <end position="116"/>
    </location>
</feature>
<dbReference type="Pfam" id="PF19802">
    <property type="entry name" value="DUF6285"/>
    <property type="match status" value="1"/>
</dbReference>
<dbReference type="AlphaFoldDB" id="A0AAE3NDC9"/>
<sequence length="121" mass="13158">MPAFVPSAATLLQAAATDLEREVLPVLSGFPRFRTRVIVNMLRLLTRELALGAAADAAEQARLQALLDTDSEDLTQLRAQLAQRIEAGTLTLDDEALLRHLRETLRDALAIDNPGWTGGRG</sequence>
<evidence type="ECO:0000259" key="1">
    <source>
        <dbReference type="Pfam" id="PF19802"/>
    </source>
</evidence>
<dbReference type="Proteomes" id="UP001212602">
    <property type="component" value="Unassembled WGS sequence"/>
</dbReference>
<gene>
    <name evidence="2" type="ORF">PGB34_21605</name>
</gene>
<reference evidence="2" key="1">
    <citation type="submission" date="2023-01" db="EMBL/GenBank/DDBJ databases">
        <title>Xenophilus mangrovi sp. nov., isolated from soil of Mangrove nature reserve.</title>
        <authorList>
            <person name="Xu S."/>
            <person name="Liu Z."/>
            <person name="Xu Y."/>
        </authorList>
    </citation>
    <scope>NUCLEOTIDE SEQUENCE</scope>
    <source>
        <strain evidence="2">YW8</strain>
    </source>
</reference>
<evidence type="ECO:0000313" key="3">
    <source>
        <dbReference type="Proteomes" id="UP001212602"/>
    </source>
</evidence>
<comment type="caution">
    <text evidence="2">The sequence shown here is derived from an EMBL/GenBank/DDBJ whole genome shotgun (WGS) entry which is preliminary data.</text>
</comment>
<keyword evidence="3" id="KW-1185">Reference proteome</keyword>
<dbReference type="RefSeq" id="WP_271430175.1">
    <property type="nucleotide sequence ID" value="NZ_JAQIPB010000013.1"/>
</dbReference>
<proteinExistence type="predicted"/>
<accession>A0AAE3NDC9</accession>
<name>A0AAE3NDC9_9BURK</name>
<evidence type="ECO:0000313" key="2">
    <source>
        <dbReference type="EMBL" id="MDA7418974.1"/>
    </source>
</evidence>
<organism evidence="2 3">
    <name type="scientific">Xenophilus arseniciresistens</name>
    <dbReference type="NCBI Taxonomy" id="1283306"/>
    <lineage>
        <taxon>Bacteria</taxon>
        <taxon>Pseudomonadati</taxon>
        <taxon>Pseudomonadota</taxon>
        <taxon>Betaproteobacteria</taxon>
        <taxon>Burkholderiales</taxon>
        <taxon>Comamonadaceae</taxon>
        <taxon>Xenophilus</taxon>
    </lineage>
</organism>
<dbReference type="EMBL" id="JAQIPB010000013">
    <property type="protein sequence ID" value="MDA7418974.1"/>
    <property type="molecule type" value="Genomic_DNA"/>
</dbReference>
<dbReference type="InterPro" id="IPR046252">
    <property type="entry name" value="DUF6285"/>
</dbReference>
<protein>
    <submittedName>
        <fullName evidence="2">DUF6285 domain-containing protein</fullName>
    </submittedName>
</protein>